<name>Q0CHS0_ASPTN</name>
<dbReference type="EC" id="3.5.3.11" evidence="5"/>
<protein>
    <recommendedName>
        <fullName evidence="5">agmatinase</fullName>
        <ecNumber evidence="5">3.5.3.11</ecNumber>
    </recommendedName>
</protein>
<evidence type="ECO:0000256" key="4">
    <source>
        <dbReference type="ARBA" id="ARBA00050304"/>
    </source>
</evidence>
<dbReference type="STRING" id="341663.Q0CHS0"/>
<dbReference type="PROSITE" id="PS01053">
    <property type="entry name" value="ARGINASE_1"/>
    <property type="match status" value="1"/>
</dbReference>
<evidence type="ECO:0000256" key="6">
    <source>
        <dbReference type="RuleBase" id="RU003684"/>
    </source>
</evidence>
<keyword evidence="2" id="KW-0479">Metal-binding</keyword>
<dbReference type="Pfam" id="PF00491">
    <property type="entry name" value="Arginase"/>
    <property type="match status" value="1"/>
</dbReference>
<dbReference type="PANTHER" id="PTHR11358:SF26">
    <property type="entry name" value="GUANIDINO ACID HYDROLASE, MITOCHONDRIAL"/>
    <property type="match status" value="1"/>
</dbReference>
<organism evidence="7 8">
    <name type="scientific">Aspergillus terreus (strain NIH 2624 / FGSC A1156)</name>
    <dbReference type="NCBI Taxonomy" id="341663"/>
    <lineage>
        <taxon>Eukaryota</taxon>
        <taxon>Fungi</taxon>
        <taxon>Dikarya</taxon>
        <taxon>Ascomycota</taxon>
        <taxon>Pezizomycotina</taxon>
        <taxon>Eurotiomycetes</taxon>
        <taxon>Eurotiomycetidae</taxon>
        <taxon>Eurotiales</taxon>
        <taxon>Aspergillaceae</taxon>
        <taxon>Aspergillus</taxon>
        <taxon>Aspergillus subgen. Circumdati</taxon>
    </lineage>
</organism>
<dbReference type="Gene3D" id="3.40.800.10">
    <property type="entry name" value="Ureohydrolase domain"/>
    <property type="match status" value="1"/>
</dbReference>
<dbReference type="InterPro" id="IPR006035">
    <property type="entry name" value="Ureohydrolase"/>
</dbReference>
<sequence>MEWLYLGRGTEEGIGTNHCTERRIHPRRESLHDDVTARPTFFHLQNILLHQASCFSSSSLPSLLHSTAPSSSTMKWLGLLALAGTALSHAHHDDAEVVPEHLRAELLKKWDQEFTFTGIASFAHLKPIKCLVEPDERYDIAVIGAPFDTAVSYRPGARFGPRAIRAASARQMAGTAYNTRAGINPYSSWAKVTDCGDIPITPFDNALAERQMYEAFLELGSRAAVTPAEAAHGTKGISAGKAKLVTLGGDHSVALPALRALYQIYGKPITVLHFDAHLDTWNPVRYSAYWQSEQTHFNHGSFFHKASREGLICNATSAHAGLRTRLTGVDDSDYTNPGPEQGFLRIHADDIDELGGPVGIIDKIIDRIGLDPDQPVYLSVDIDVLDPATAPGTGTPEPGGWTTREFIRILRGIEKLNIVGADIVEVSPSYDNKGETTALAAAQVAFEIITSMVKAGAGQDLGGWYGRKEAVAGEAPAEKEVKDEL</sequence>
<dbReference type="Proteomes" id="UP000007963">
    <property type="component" value="Unassembled WGS sequence"/>
</dbReference>
<dbReference type="GO" id="GO:0019627">
    <property type="term" value="P:urea metabolic process"/>
    <property type="evidence" value="ECO:0007669"/>
    <property type="project" value="UniProtKB-ARBA"/>
</dbReference>
<accession>Q0CHS0</accession>
<keyword evidence="3 6" id="KW-0378">Hydrolase</keyword>
<dbReference type="PROSITE" id="PS51409">
    <property type="entry name" value="ARGINASE_2"/>
    <property type="match status" value="1"/>
</dbReference>
<dbReference type="OMA" id="YELTTIM"/>
<dbReference type="OrthoDB" id="288726at2759"/>
<dbReference type="InterPro" id="IPR020855">
    <property type="entry name" value="Ureohydrolase_Mn_BS"/>
</dbReference>
<evidence type="ECO:0000256" key="1">
    <source>
        <dbReference type="ARBA" id="ARBA00009227"/>
    </source>
</evidence>
<evidence type="ECO:0000313" key="7">
    <source>
        <dbReference type="EMBL" id="EAU33308.1"/>
    </source>
</evidence>
<dbReference type="GO" id="GO:0008783">
    <property type="term" value="F:agmatinase activity"/>
    <property type="evidence" value="ECO:0007669"/>
    <property type="project" value="UniProtKB-EC"/>
</dbReference>
<dbReference type="CDD" id="cd11592">
    <property type="entry name" value="Agmatinase_PAH"/>
    <property type="match status" value="1"/>
</dbReference>
<dbReference type="eggNOG" id="KOG2964">
    <property type="taxonomic scope" value="Eukaryota"/>
</dbReference>
<evidence type="ECO:0000313" key="8">
    <source>
        <dbReference type="Proteomes" id="UP000007963"/>
    </source>
</evidence>
<dbReference type="GeneID" id="4322366"/>
<comment type="catalytic activity">
    <reaction evidence="4">
        <text>agmatine + H2O = urea + putrescine</text>
        <dbReference type="Rhea" id="RHEA:13929"/>
        <dbReference type="ChEBI" id="CHEBI:15377"/>
        <dbReference type="ChEBI" id="CHEBI:16199"/>
        <dbReference type="ChEBI" id="CHEBI:58145"/>
        <dbReference type="ChEBI" id="CHEBI:326268"/>
        <dbReference type="EC" id="3.5.3.11"/>
    </reaction>
</comment>
<comment type="similarity">
    <text evidence="1">Belongs to the arginase family. Agmatinase subfamily.</text>
</comment>
<dbReference type="GO" id="GO:0033389">
    <property type="term" value="P:putrescine biosynthetic process from arginine, via agmatine"/>
    <property type="evidence" value="ECO:0007669"/>
    <property type="project" value="TreeGrafter"/>
</dbReference>
<dbReference type="EMBL" id="CH476602">
    <property type="protein sequence ID" value="EAU33308.1"/>
    <property type="molecule type" value="Genomic_DNA"/>
</dbReference>
<dbReference type="AlphaFoldDB" id="Q0CHS0"/>
<dbReference type="PANTHER" id="PTHR11358">
    <property type="entry name" value="ARGINASE/AGMATINASE"/>
    <property type="match status" value="1"/>
</dbReference>
<dbReference type="VEuPathDB" id="FungiDB:ATEG_06764"/>
<reference evidence="8" key="1">
    <citation type="submission" date="2005-09" db="EMBL/GenBank/DDBJ databases">
        <title>Annotation of the Aspergillus terreus NIH2624 genome.</title>
        <authorList>
            <person name="Birren B.W."/>
            <person name="Lander E.S."/>
            <person name="Galagan J.E."/>
            <person name="Nusbaum C."/>
            <person name="Devon K."/>
            <person name="Henn M."/>
            <person name="Ma L.-J."/>
            <person name="Jaffe D.B."/>
            <person name="Butler J."/>
            <person name="Alvarez P."/>
            <person name="Gnerre S."/>
            <person name="Grabherr M."/>
            <person name="Kleber M."/>
            <person name="Mauceli E.W."/>
            <person name="Brockman W."/>
            <person name="Rounsley S."/>
            <person name="Young S.K."/>
            <person name="LaButti K."/>
            <person name="Pushparaj V."/>
            <person name="DeCaprio D."/>
            <person name="Crawford M."/>
            <person name="Koehrsen M."/>
            <person name="Engels R."/>
            <person name="Montgomery P."/>
            <person name="Pearson M."/>
            <person name="Howarth C."/>
            <person name="Larson L."/>
            <person name="Luoma S."/>
            <person name="White J."/>
            <person name="Alvarado L."/>
            <person name="Kodira C.D."/>
            <person name="Zeng Q."/>
            <person name="Oleary S."/>
            <person name="Yandava C."/>
            <person name="Denning D.W."/>
            <person name="Nierman W.C."/>
            <person name="Milne T."/>
            <person name="Madden K."/>
        </authorList>
    </citation>
    <scope>NUCLEOTIDE SEQUENCE [LARGE SCALE GENOMIC DNA]</scope>
    <source>
        <strain evidence="8">NIH 2624 / FGSC A1156</strain>
    </source>
</reference>
<evidence type="ECO:0000256" key="5">
    <source>
        <dbReference type="ARBA" id="ARBA00066392"/>
    </source>
</evidence>
<gene>
    <name evidence="7" type="ORF">ATEG_06764</name>
</gene>
<dbReference type="SUPFAM" id="SSF52768">
    <property type="entry name" value="Arginase/deacetylase"/>
    <property type="match status" value="1"/>
</dbReference>
<evidence type="ECO:0000256" key="3">
    <source>
        <dbReference type="ARBA" id="ARBA00022801"/>
    </source>
</evidence>
<dbReference type="HOGENOM" id="CLU_039478_1_1_1"/>
<dbReference type="RefSeq" id="XP_001215942.1">
    <property type="nucleotide sequence ID" value="XM_001215942.1"/>
</dbReference>
<proteinExistence type="inferred from homology"/>
<evidence type="ECO:0000256" key="2">
    <source>
        <dbReference type="ARBA" id="ARBA00022723"/>
    </source>
</evidence>
<dbReference type="GO" id="GO:0046872">
    <property type="term" value="F:metal ion binding"/>
    <property type="evidence" value="ECO:0007669"/>
    <property type="project" value="UniProtKB-KW"/>
</dbReference>
<dbReference type="PRINTS" id="PR00116">
    <property type="entry name" value="ARGINASE"/>
</dbReference>
<dbReference type="FunFam" id="3.40.800.10:FF:000006">
    <property type="entry name" value="Agmatinase 1"/>
    <property type="match status" value="1"/>
</dbReference>
<dbReference type="InterPro" id="IPR023696">
    <property type="entry name" value="Ureohydrolase_dom_sf"/>
</dbReference>